<keyword evidence="2" id="KW-0812">Transmembrane</keyword>
<keyword evidence="2" id="KW-1133">Transmembrane helix</keyword>
<feature type="region of interest" description="Disordered" evidence="1">
    <location>
        <begin position="26"/>
        <end position="45"/>
    </location>
</feature>
<evidence type="ECO:0000256" key="2">
    <source>
        <dbReference type="SAM" id="Phobius"/>
    </source>
</evidence>
<feature type="compositionally biased region" description="Basic and acidic residues" evidence="1">
    <location>
        <begin position="35"/>
        <end position="45"/>
    </location>
</feature>
<feature type="chain" id="PRO_5021876129" description="DUF4129 domain-containing protein" evidence="3">
    <location>
        <begin position="27"/>
        <end position="498"/>
    </location>
</feature>
<feature type="signal peptide" evidence="3">
    <location>
        <begin position="1"/>
        <end position="26"/>
    </location>
</feature>
<dbReference type="OrthoDB" id="292454at2"/>
<feature type="compositionally biased region" description="Pro residues" evidence="1">
    <location>
        <begin position="185"/>
        <end position="196"/>
    </location>
</feature>
<protein>
    <recommendedName>
        <fullName evidence="6">DUF4129 domain-containing protein</fullName>
    </recommendedName>
</protein>
<gene>
    <name evidence="4" type="ORF">ETAA1_34990</name>
</gene>
<dbReference type="AlphaFoldDB" id="A0A517XVJ6"/>
<keyword evidence="2" id="KW-0472">Membrane</keyword>
<accession>A0A517XVJ6</accession>
<evidence type="ECO:0000256" key="1">
    <source>
        <dbReference type="SAM" id="MobiDB-lite"/>
    </source>
</evidence>
<evidence type="ECO:0000313" key="4">
    <source>
        <dbReference type="EMBL" id="QDU21532.1"/>
    </source>
</evidence>
<dbReference type="Proteomes" id="UP000319576">
    <property type="component" value="Chromosome"/>
</dbReference>
<feature type="region of interest" description="Disordered" evidence="1">
    <location>
        <begin position="111"/>
        <end position="215"/>
    </location>
</feature>
<organism evidence="4 5">
    <name type="scientific">Urbifossiella limnaea</name>
    <dbReference type="NCBI Taxonomy" id="2528023"/>
    <lineage>
        <taxon>Bacteria</taxon>
        <taxon>Pseudomonadati</taxon>
        <taxon>Planctomycetota</taxon>
        <taxon>Planctomycetia</taxon>
        <taxon>Gemmatales</taxon>
        <taxon>Gemmataceae</taxon>
        <taxon>Urbifossiella</taxon>
    </lineage>
</organism>
<dbReference type="RefSeq" id="WP_145240559.1">
    <property type="nucleotide sequence ID" value="NZ_CP036273.1"/>
</dbReference>
<feature type="transmembrane region" description="Helical" evidence="2">
    <location>
        <begin position="367"/>
        <end position="387"/>
    </location>
</feature>
<dbReference type="EMBL" id="CP036273">
    <property type="protein sequence ID" value="QDU21532.1"/>
    <property type="molecule type" value="Genomic_DNA"/>
</dbReference>
<reference evidence="4 5" key="1">
    <citation type="submission" date="2019-02" db="EMBL/GenBank/DDBJ databases">
        <title>Deep-cultivation of Planctomycetes and their phenomic and genomic characterization uncovers novel biology.</title>
        <authorList>
            <person name="Wiegand S."/>
            <person name="Jogler M."/>
            <person name="Boedeker C."/>
            <person name="Pinto D."/>
            <person name="Vollmers J."/>
            <person name="Rivas-Marin E."/>
            <person name="Kohn T."/>
            <person name="Peeters S.H."/>
            <person name="Heuer A."/>
            <person name="Rast P."/>
            <person name="Oberbeckmann S."/>
            <person name="Bunk B."/>
            <person name="Jeske O."/>
            <person name="Meyerdierks A."/>
            <person name="Storesund J.E."/>
            <person name="Kallscheuer N."/>
            <person name="Luecker S."/>
            <person name="Lage O.M."/>
            <person name="Pohl T."/>
            <person name="Merkel B.J."/>
            <person name="Hornburger P."/>
            <person name="Mueller R.-W."/>
            <person name="Bruemmer F."/>
            <person name="Labrenz M."/>
            <person name="Spormann A.M."/>
            <person name="Op den Camp H."/>
            <person name="Overmann J."/>
            <person name="Amann R."/>
            <person name="Jetten M.S.M."/>
            <person name="Mascher T."/>
            <person name="Medema M.H."/>
            <person name="Devos D.P."/>
            <person name="Kaster A.-K."/>
            <person name="Ovreas L."/>
            <person name="Rohde M."/>
            <person name="Galperin M.Y."/>
            <person name="Jogler C."/>
        </authorList>
    </citation>
    <scope>NUCLEOTIDE SEQUENCE [LARGE SCALE GENOMIC DNA]</scope>
    <source>
        <strain evidence="4 5">ETA_A1</strain>
    </source>
</reference>
<proteinExistence type="predicted"/>
<keyword evidence="3" id="KW-0732">Signal</keyword>
<evidence type="ECO:0008006" key="6">
    <source>
        <dbReference type="Google" id="ProtNLM"/>
    </source>
</evidence>
<sequence precursor="true">MTNRRRVFGCSAAFFVAVMLVSSAQAQPQPFPGQRDPRDPSTDEVKRRLEAFLNRDRAGGAGVQPFPNAVTPEQMQRIAELAKQLGLNPGGNGKLTPDQMKQLGERLKNDPRFNEMKQNGGAPPFGFNPEKGTRPPTRIEGKGDPFEFDKGDGTGKAVPDRGDPRPVPPPKLVPPTLDKNGERLVPPPQVFPPEPRPGLKDPGVEIPPWDQPASPQDKARQAAAAMWEKGIGPLDETPAVKKALFDIVDGTGDLKDPDGNGLWDSLSKDLGDGKGFGDLFNGLDGGGDWDLGGGADWSFPKMNWNFNWGSSRPPDIGSAGPARESWFSRWRKSSSSSSSSSSPGSSWFSGWKAPRWNIGIPALNGTWWPVLFLILALVGGVFLWRLIAKYRRPDVNEIDPYALGPWPVDPHHLRSRADVVVAFEHLSVLLCGEVAKTWTHTTIAGALSEMAMAEPARAMMLARLYELARYTPIDEPLTTAELAEARRLVCRLAGFTDD</sequence>
<keyword evidence="5" id="KW-1185">Reference proteome</keyword>
<evidence type="ECO:0000256" key="3">
    <source>
        <dbReference type="SAM" id="SignalP"/>
    </source>
</evidence>
<name>A0A517XVJ6_9BACT</name>
<dbReference type="KEGG" id="uli:ETAA1_34990"/>
<feature type="compositionally biased region" description="Basic and acidic residues" evidence="1">
    <location>
        <begin position="131"/>
        <end position="164"/>
    </location>
</feature>
<evidence type="ECO:0000313" key="5">
    <source>
        <dbReference type="Proteomes" id="UP000319576"/>
    </source>
</evidence>